<dbReference type="Pfam" id="PF01037">
    <property type="entry name" value="AsnC_trans_reg"/>
    <property type="match status" value="1"/>
</dbReference>
<dbReference type="KEGG" id="gcr:GcLGCM259_2581"/>
<evidence type="ECO:0000313" key="3">
    <source>
        <dbReference type="EMBL" id="QCY48288.1"/>
    </source>
</evidence>
<gene>
    <name evidence="3" type="ORF">GcLGCM259_2581</name>
</gene>
<dbReference type="Proteomes" id="UP000307000">
    <property type="component" value="Chromosome"/>
</dbReference>
<reference evidence="3 4" key="1">
    <citation type="submission" date="2018-12" db="EMBL/GenBank/DDBJ databases">
        <title>Complete Genome Sequence of Glutamicibacter creatinolyticus strain LGCM259,isolated from an abscess of a 12-year-old mare in Italy.</title>
        <authorList>
            <person name="Santos R.G."/>
            <person name="Silva A.L."/>
            <person name="Seyffert N."/>
            <person name="Castro T.L.P."/>
            <person name="Attili A.R."/>
            <person name="Rifici C."/>
            <person name="Mazzullo G."/>
            <person name="Brenig B."/>
            <person name="Venanzi F."/>
            <person name="Azevedo V."/>
        </authorList>
    </citation>
    <scope>NUCLEOTIDE SEQUENCE [LARGE SCALE GENOMIC DNA]</scope>
    <source>
        <strain evidence="3 4">LGCM 259</strain>
    </source>
</reference>
<dbReference type="GO" id="GO:0043200">
    <property type="term" value="P:response to amino acid"/>
    <property type="evidence" value="ECO:0007669"/>
    <property type="project" value="TreeGrafter"/>
</dbReference>
<dbReference type="SUPFAM" id="SSF54909">
    <property type="entry name" value="Dimeric alpha+beta barrel"/>
    <property type="match status" value="1"/>
</dbReference>
<dbReference type="InterPro" id="IPR011008">
    <property type="entry name" value="Dimeric_a/b-barrel"/>
</dbReference>
<evidence type="ECO:0000313" key="4">
    <source>
        <dbReference type="Proteomes" id="UP000307000"/>
    </source>
</evidence>
<dbReference type="PANTHER" id="PTHR30154:SF34">
    <property type="entry name" value="TRANSCRIPTIONAL REGULATOR AZLB"/>
    <property type="match status" value="1"/>
</dbReference>
<evidence type="ECO:0000259" key="2">
    <source>
        <dbReference type="Pfam" id="PF13404"/>
    </source>
</evidence>
<dbReference type="GO" id="GO:0005829">
    <property type="term" value="C:cytosol"/>
    <property type="evidence" value="ECO:0007669"/>
    <property type="project" value="TreeGrafter"/>
</dbReference>
<feature type="domain" description="HTH asnC-type" evidence="2">
    <location>
        <begin position="8"/>
        <end position="45"/>
    </location>
</feature>
<feature type="domain" description="Transcription regulator AsnC/Lrp ligand binding" evidence="1">
    <location>
        <begin position="69"/>
        <end position="136"/>
    </location>
</feature>
<dbReference type="InterPro" id="IPR019887">
    <property type="entry name" value="Tscrpt_reg_AsnC/Lrp_C"/>
</dbReference>
<sequence length="335" mass="36531">MKNFELQQIDLQIINALQIEPRVPWTALSGILGLDSVTLARRWERIISSGCAWSVAMEDAGHRGSTAIVEVQCHPGQVLRTAGQASLDRDIISIDLTSGSRDIVMTLTARDDDELAEYILTRLGTLPGVRSTRTYILNSILKLGANWTVQALSAAQVNSIPRFRPPRAAAAKVVPDQLATGIVRVLERDVRASNTELSRELGISGQRASDALATLRMQQALDLRIHVAQQYSNWPAVTWYFLQVPVASLVEGDAAWLAMPEIQFAGVAFGEFNLIVALTSRSRADALRLEAVLESRIPGARVADRSTVIRVHKHLGHLLAPSGRATGQIVSLVRG</sequence>
<protein>
    <submittedName>
        <fullName evidence="3">Lrp/AsnC family transcriptional regulator</fullName>
    </submittedName>
</protein>
<dbReference type="EMBL" id="CP034412">
    <property type="protein sequence ID" value="QCY48288.1"/>
    <property type="molecule type" value="Genomic_DNA"/>
</dbReference>
<dbReference type="Gene3D" id="1.10.10.10">
    <property type="entry name" value="Winged helix-like DNA-binding domain superfamily/Winged helix DNA-binding domain"/>
    <property type="match status" value="1"/>
</dbReference>
<keyword evidence="4" id="KW-1185">Reference proteome</keyword>
<dbReference type="Pfam" id="PF13404">
    <property type="entry name" value="HTH_AsnC-type"/>
    <property type="match status" value="1"/>
</dbReference>
<organism evidence="3 4">
    <name type="scientific">Glutamicibacter creatinolyticus</name>
    <dbReference type="NCBI Taxonomy" id="162496"/>
    <lineage>
        <taxon>Bacteria</taxon>
        <taxon>Bacillati</taxon>
        <taxon>Actinomycetota</taxon>
        <taxon>Actinomycetes</taxon>
        <taxon>Micrococcales</taxon>
        <taxon>Micrococcaceae</taxon>
        <taxon>Glutamicibacter</taxon>
    </lineage>
</organism>
<evidence type="ECO:0000259" key="1">
    <source>
        <dbReference type="Pfam" id="PF01037"/>
    </source>
</evidence>
<dbReference type="PANTHER" id="PTHR30154">
    <property type="entry name" value="LEUCINE-RESPONSIVE REGULATORY PROTEIN"/>
    <property type="match status" value="1"/>
</dbReference>
<dbReference type="GO" id="GO:0043565">
    <property type="term" value="F:sequence-specific DNA binding"/>
    <property type="evidence" value="ECO:0007669"/>
    <property type="project" value="InterPro"/>
</dbReference>
<accession>A0A5B7WWA3</accession>
<dbReference type="RefSeq" id="WP_138926897.1">
    <property type="nucleotide sequence ID" value="NZ_CP034412.1"/>
</dbReference>
<dbReference type="AlphaFoldDB" id="A0A5B7WWA3"/>
<dbReference type="InterPro" id="IPR000485">
    <property type="entry name" value="AsnC-type_HTH_dom"/>
</dbReference>
<dbReference type="InterPro" id="IPR036388">
    <property type="entry name" value="WH-like_DNA-bd_sf"/>
</dbReference>
<dbReference type="Gene3D" id="3.30.70.920">
    <property type="match status" value="1"/>
</dbReference>
<name>A0A5B7WWA3_9MICC</name>
<proteinExistence type="predicted"/>